<organism evidence="5 6">
    <name type="scientific">Sistotremastrum suecicum HHB10207 ss-3</name>
    <dbReference type="NCBI Taxonomy" id="1314776"/>
    <lineage>
        <taxon>Eukaryota</taxon>
        <taxon>Fungi</taxon>
        <taxon>Dikarya</taxon>
        <taxon>Basidiomycota</taxon>
        <taxon>Agaricomycotina</taxon>
        <taxon>Agaricomycetes</taxon>
        <taxon>Sistotremastrales</taxon>
        <taxon>Sistotremastraceae</taxon>
        <taxon>Sistotremastrum</taxon>
    </lineage>
</organism>
<name>A0A166DVB2_9AGAM</name>
<keyword evidence="1 2" id="KW-0238">DNA-binding</keyword>
<dbReference type="Gene3D" id="1.10.30.10">
    <property type="entry name" value="High mobility group box domain"/>
    <property type="match status" value="1"/>
</dbReference>
<dbReference type="PANTHER" id="PTHR48112">
    <property type="entry name" value="HIGH MOBILITY GROUP PROTEIN DSP1"/>
    <property type="match status" value="1"/>
</dbReference>
<dbReference type="InterPro" id="IPR009071">
    <property type="entry name" value="HMG_box_dom"/>
</dbReference>
<keyword evidence="6" id="KW-1185">Reference proteome</keyword>
<dbReference type="SMART" id="SM00398">
    <property type="entry name" value="HMG"/>
    <property type="match status" value="1"/>
</dbReference>
<dbReference type="OrthoDB" id="1919336at2759"/>
<feature type="domain" description="HMG box" evidence="4">
    <location>
        <begin position="88"/>
        <end position="156"/>
    </location>
</feature>
<proteinExistence type="predicted"/>
<feature type="region of interest" description="Disordered" evidence="3">
    <location>
        <begin position="16"/>
        <end position="93"/>
    </location>
</feature>
<reference evidence="5 6" key="1">
    <citation type="journal article" date="2016" name="Mol. Biol. Evol.">
        <title>Comparative Genomics of Early-Diverging Mushroom-Forming Fungi Provides Insights into the Origins of Lignocellulose Decay Capabilities.</title>
        <authorList>
            <person name="Nagy L.G."/>
            <person name="Riley R."/>
            <person name="Tritt A."/>
            <person name="Adam C."/>
            <person name="Daum C."/>
            <person name="Floudas D."/>
            <person name="Sun H."/>
            <person name="Yadav J.S."/>
            <person name="Pangilinan J."/>
            <person name="Larsson K.H."/>
            <person name="Matsuura K."/>
            <person name="Barry K."/>
            <person name="Labutti K."/>
            <person name="Kuo R."/>
            <person name="Ohm R.A."/>
            <person name="Bhattacharya S.S."/>
            <person name="Shirouzu T."/>
            <person name="Yoshinaga Y."/>
            <person name="Martin F.M."/>
            <person name="Grigoriev I.V."/>
            <person name="Hibbett D.S."/>
        </authorList>
    </citation>
    <scope>NUCLEOTIDE SEQUENCE [LARGE SCALE GENOMIC DNA]</scope>
    <source>
        <strain evidence="5 6">HHB10207 ss-3</strain>
    </source>
</reference>
<dbReference type="InterPro" id="IPR036910">
    <property type="entry name" value="HMG_box_dom_sf"/>
</dbReference>
<dbReference type="PROSITE" id="PS50118">
    <property type="entry name" value="HMG_BOX_2"/>
    <property type="match status" value="1"/>
</dbReference>
<dbReference type="STRING" id="1314776.A0A166DVB2"/>
<evidence type="ECO:0000313" key="6">
    <source>
        <dbReference type="Proteomes" id="UP000076798"/>
    </source>
</evidence>
<dbReference type="GO" id="GO:0003677">
    <property type="term" value="F:DNA binding"/>
    <property type="evidence" value="ECO:0007669"/>
    <property type="project" value="UniProtKB-UniRule"/>
</dbReference>
<gene>
    <name evidence="5" type="ORF">SISSUDRAFT_1032996</name>
</gene>
<evidence type="ECO:0000259" key="4">
    <source>
        <dbReference type="PROSITE" id="PS50118"/>
    </source>
</evidence>
<evidence type="ECO:0000256" key="2">
    <source>
        <dbReference type="PROSITE-ProRule" id="PRU00267"/>
    </source>
</evidence>
<sequence>MRQCADLASHFSALLKGEPPGAVKDSHTFQNAFAPVPPPNDLQGPPTPIEHQGSAGEKKSRQNASTEGDGGKRKRIKKEKKEKDPDLPKRPPSAYLMFQNEVRAGFKTQFPGLAYHQVLGKISEAWSTMPDKDKERYKDMVSVDKARYDEELNTYNTNKGIKAAEASAAAAIEAGPAVPVAKPKSAVKEVQKETPVSDEDSSSEDDSSDESSEDEQEPEQPPPKKSKKSHDEKKKHSSK</sequence>
<dbReference type="AlphaFoldDB" id="A0A166DVB2"/>
<feature type="DNA-binding region" description="HMG box" evidence="2">
    <location>
        <begin position="88"/>
        <end position="156"/>
    </location>
</feature>
<feature type="compositionally biased region" description="Basic and acidic residues" evidence="3">
    <location>
        <begin position="79"/>
        <end position="89"/>
    </location>
</feature>
<feature type="compositionally biased region" description="Pro residues" evidence="3">
    <location>
        <begin position="35"/>
        <end position="48"/>
    </location>
</feature>
<evidence type="ECO:0000256" key="1">
    <source>
        <dbReference type="ARBA" id="ARBA00023125"/>
    </source>
</evidence>
<dbReference type="Pfam" id="PF00505">
    <property type="entry name" value="HMG_box"/>
    <property type="match status" value="1"/>
</dbReference>
<accession>A0A166DVB2</accession>
<dbReference type="SUPFAM" id="SSF47095">
    <property type="entry name" value="HMG-box"/>
    <property type="match status" value="1"/>
</dbReference>
<evidence type="ECO:0000313" key="5">
    <source>
        <dbReference type="EMBL" id="KZT38931.1"/>
    </source>
</evidence>
<dbReference type="GO" id="GO:0005634">
    <property type="term" value="C:nucleus"/>
    <property type="evidence" value="ECO:0007669"/>
    <property type="project" value="UniProtKB-UniRule"/>
</dbReference>
<dbReference type="Proteomes" id="UP000076798">
    <property type="component" value="Unassembled WGS sequence"/>
</dbReference>
<keyword evidence="2" id="KW-0539">Nucleus</keyword>
<dbReference type="CDD" id="cd00084">
    <property type="entry name" value="HMG-box_SF"/>
    <property type="match status" value="1"/>
</dbReference>
<dbReference type="PANTHER" id="PTHR48112:SF22">
    <property type="entry name" value="MITOCHONDRIAL TRANSCRIPTION FACTOR A, ISOFORM B"/>
    <property type="match status" value="1"/>
</dbReference>
<feature type="compositionally biased region" description="Basic and acidic residues" evidence="3">
    <location>
        <begin position="229"/>
        <end position="239"/>
    </location>
</feature>
<dbReference type="EMBL" id="KV428054">
    <property type="protein sequence ID" value="KZT38931.1"/>
    <property type="molecule type" value="Genomic_DNA"/>
</dbReference>
<protein>
    <submittedName>
        <fullName evidence="5">HMG-box</fullName>
    </submittedName>
</protein>
<feature type="region of interest" description="Disordered" evidence="3">
    <location>
        <begin position="175"/>
        <end position="239"/>
    </location>
</feature>
<dbReference type="InterPro" id="IPR050342">
    <property type="entry name" value="HMGB"/>
</dbReference>
<evidence type="ECO:0000256" key="3">
    <source>
        <dbReference type="SAM" id="MobiDB-lite"/>
    </source>
</evidence>
<feature type="compositionally biased region" description="Acidic residues" evidence="3">
    <location>
        <begin position="196"/>
        <end position="218"/>
    </location>
</feature>